<dbReference type="Proteomes" id="UP001431199">
    <property type="component" value="Unassembled WGS sequence"/>
</dbReference>
<keyword evidence="2" id="KW-1185">Reference proteome</keyword>
<dbReference type="RefSeq" id="WP_260978279.1">
    <property type="nucleotide sequence ID" value="NZ_JAODBU010000002.1"/>
</dbReference>
<comment type="caution">
    <text evidence="1">The sequence shown here is derived from an EMBL/GenBank/DDBJ whole genome shotgun (WGS) entry which is preliminary data.</text>
</comment>
<evidence type="ECO:0000313" key="2">
    <source>
        <dbReference type="Proteomes" id="UP001431199"/>
    </source>
</evidence>
<proteinExistence type="predicted"/>
<sequence length="235" mass="27753">MANLVELIENAKSQNEIIRSQSIEKVLKMYKGMAIHRAKNNIGLQINLENTIRICAFKFELQSKTNEEKAKAMFTNYLRKSLDREKSNYFKNQVFNNLVSSLNELEEIEDKKNDVDSLFYRQKIEAGEEAIAKNEPVGLIFLRQINDLALYRAGKKIYDSDEKKWEIIIRHFAYDVQFKTLVKFYSKEYGEIKSVEAIKKMAYRGLRELRQNIYNYKKGSGLNEERRQGRKKRQV</sequence>
<dbReference type="EMBL" id="JAODBU010000002">
    <property type="protein sequence ID" value="MCT7397843.1"/>
    <property type="molecule type" value="Genomic_DNA"/>
</dbReference>
<organism evidence="1 2">
    <name type="scientific">Eubacterium album</name>
    <dbReference type="NCBI Taxonomy" id="2978477"/>
    <lineage>
        <taxon>Bacteria</taxon>
        <taxon>Bacillati</taxon>
        <taxon>Bacillota</taxon>
        <taxon>Clostridia</taxon>
        <taxon>Eubacteriales</taxon>
        <taxon>Eubacteriaceae</taxon>
        <taxon>Eubacterium</taxon>
    </lineage>
</organism>
<accession>A0ABT2LX14</accession>
<name>A0ABT2LX14_9FIRM</name>
<protein>
    <submittedName>
        <fullName evidence="1">8-oxoguanine DNA glycosylase, N-terminal domain-containing protein</fullName>
    </submittedName>
</protein>
<reference evidence="1" key="1">
    <citation type="submission" date="2022-09" db="EMBL/GenBank/DDBJ databases">
        <title>Eubacterium sp. LFL-14 isolated from human feces.</title>
        <authorList>
            <person name="Liu F."/>
        </authorList>
    </citation>
    <scope>NUCLEOTIDE SEQUENCE</scope>
    <source>
        <strain evidence="1">LFL-14</strain>
    </source>
</reference>
<evidence type="ECO:0000313" key="1">
    <source>
        <dbReference type="EMBL" id="MCT7397843.1"/>
    </source>
</evidence>
<gene>
    <name evidence="1" type="ORF">N5B56_01910</name>
</gene>